<evidence type="ECO:0000313" key="3">
    <source>
        <dbReference type="EMBL" id="PNS96701.1"/>
    </source>
</evidence>
<keyword evidence="4" id="KW-1185">Reference proteome</keyword>
<comment type="similarity">
    <text evidence="1">Belongs to the 'GDSL' lipolytic enzyme family.</text>
</comment>
<dbReference type="Proteomes" id="UP000006729">
    <property type="component" value="Chromosome 17"/>
</dbReference>
<dbReference type="EMBL" id="CM009306">
    <property type="protein sequence ID" value="PNS96701.1"/>
    <property type="molecule type" value="Genomic_DNA"/>
</dbReference>
<evidence type="ECO:0000256" key="2">
    <source>
        <dbReference type="ARBA" id="ARBA00022729"/>
    </source>
</evidence>
<evidence type="ECO:0000256" key="1">
    <source>
        <dbReference type="ARBA" id="ARBA00008668"/>
    </source>
</evidence>
<dbReference type="InterPro" id="IPR001087">
    <property type="entry name" value="GDSL"/>
</dbReference>
<organism evidence="3 4">
    <name type="scientific">Populus trichocarpa</name>
    <name type="common">Western balsam poplar</name>
    <name type="synonym">Populus balsamifera subsp. trichocarpa</name>
    <dbReference type="NCBI Taxonomy" id="3694"/>
    <lineage>
        <taxon>Eukaryota</taxon>
        <taxon>Viridiplantae</taxon>
        <taxon>Streptophyta</taxon>
        <taxon>Embryophyta</taxon>
        <taxon>Tracheophyta</taxon>
        <taxon>Spermatophyta</taxon>
        <taxon>Magnoliopsida</taxon>
        <taxon>eudicotyledons</taxon>
        <taxon>Gunneridae</taxon>
        <taxon>Pentapetalae</taxon>
        <taxon>rosids</taxon>
        <taxon>fabids</taxon>
        <taxon>Malpighiales</taxon>
        <taxon>Salicaceae</taxon>
        <taxon>Saliceae</taxon>
        <taxon>Populus</taxon>
    </lineage>
</organism>
<dbReference type="InterPro" id="IPR036514">
    <property type="entry name" value="SGNH_hydro_sf"/>
</dbReference>
<accession>U7DY83</accession>
<keyword evidence="2" id="KW-0732">Signal</keyword>
<proteinExistence type="inferred from homology"/>
<dbReference type="Pfam" id="PF00657">
    <property type="entry name" value="Lipase_GDSL"/>
    <property type="match status" value="1"/>
</dbReference>
<evidence type="ECO:0008006" key="5">
    <source>
        <dbReference type="Google" id="ProtNLM"/>
    </source>
</evidence>
<gene>
    <name evidence="3" type="ORF">POPTR_017G132200</name>
</gene>
<dbReference type="AlphaFoldDB" id="U7DY83"/>
<dbReference type="HOGENOM" id="CLU_015101_9_0_1"/>
<dbReference type="eggNOG" id="ENOG502RBN6">
    <property type="taxonomic scope" value="Eukaryota"/>
</dbReference>
<dbReference type="InParanoid" id="U7DY83"/>
<evidence type="ECO:0000313" key="4">
    <source>
        <dbReference type="Proteomes" id="UP000006729"/>
    </source>
</evidence>
<dbReference type="Gene3D" id="3.40.50.1110">
    <property type="entry name" value="SGNH hydrolase"/>
    <property type="match status" value="1"/>
</dbReference>
<dbReference type="PANTHER" id="PTHR45966:SF1">
    <property type="entry name" value="GDSL ESTERASE_LIPASE 1-RELATED"/>
    <property type="match status" value="1"/>
</dbReference>
<dbReference type="InterPro" id="IPR044552">
    <property type="entry name" value="GLIP1-5/GLL25"/>
</dbReference>
<dbReference type="SUPFAM" id="SSF52266">
    <property type="entry name" value="SGNH hydrolase"/>
    <property type="match status" value="1"/>
</dbReference>
<protein>
    <recommendedName>
        <fullName evidence="5">SGNH hydrolase-type esterase domain-containing protein</fullName>
    </recommendedName>
</protein>
<reference evidence="3 4" key="1">
    <citation type="journal article" date="2006" name="Science">
        <title>The genome of black cottonwood, Populus trichocarpa (Torr. &amp; Gray).</title>
        <authorList>
            <person name="Tuskan G.A."/>
            <person name="Difazio S."/>
            <person name="Jansson S."/>
            <person name="Bohlmann J."/>
            <person name="Grigoriev I."/>
            <person name="Hellsten U."/>
            <person name="Putnam N."/>
            <person name="Ralph S."/>
            <person name="Rombauts S."/>
            <person name="Salamov A."/>
            <person name="Schein J."/>
            <person name="Sterck L."/>
            <person name="Aerts A."/>
            <person name="Bhalerao R.R."/>
            <person name="Bhalerao R.P."/>
            <person name="Blaudez D."/>
            <person name="Boerjan W."/>
            <person name="Brun A."/>
            <person name="Brunner A."/>
            <person name="Busov V."/>
            <person name="Campbell M."/>
            <person name="Carlson J."/>
            <person name="Chalot M."/>
            <person name="Chapman J."/>
            <person name="Chen G.L."/>
            <person name="Cooper D."/>
            <person name="Coutinho P.M."/>
            <person name="Couturier J."/>
            <person name="Covert S."/>
            <person name="Cronk Q."/>
            <person name="Cunningham R."/>
            <person name="Davis J."/>
            <person name="Degroeve S."/>
            <person name="Dejardin A."/>
            <person name="Depamphilis C."/>
            <person name="Detter J."/>
            <person name="Dirks B."/>
            <person name="Dubchak I."/>
            <person name="Duplessis S."/>
            <person name="Ehlting J."/>
            <person name="Ellis B."/>
            <person name="Gendler K."/>
            <person name="Goodstein D."/>
            <person name="Gribskov M."/>
            <person name="Grimwood J."/>
            <person name="Groover A."/>
            <person name="Gunter L."/>
            <person name="Hamberger B."/>
            <person name="Heinze B."/>
            <person name="Helariutta Y."/>
            <person name="Henrissat B."/>
            <person name="Holligan D."/>
            <person name="Holt R."/>
            <person name="Huang W."/>
            <person name="Islam-Faridi N."/>
            <person name="Jones S."/>
            <person name="Jones-Rhoades M."/>
            <person name="Jorgensen R."/>
            <person name="Joshi C."/>
            <person name="Kangasjarvi J."/>
            <person name="Karlsson J."/>
            <person name="Kelleher C."/>
            <person name="Kirkpatrick R."/>
            <person name="Kirst M."/>
            <person name="Kohler A."/>
            <person name="Kalluri U."/>
            <person name="Larimer F."/>
            <person name="Leebens-Mack J."/>
            <person name="Leple J.C."/>
            <person name="Locascio P."/>
            <person name="Lou Y."/>
            <person name="Lucas S."/>
            <person name="Martin F."/>
            <person name="Montanini B."/>
            <person name="Napoli C."/>
            <person name="Nelson D.R."/>
            <person name="Nelson C."/>
            <person name="Nieminen K."/>
            <person name="Nilsson O."/>
            <person name="Pereda V."/>
            <person name="Peter G."/>
            <person name="Philippe R."/>
            <person name="Pilate G."/>
            <person name="Poliakov A."/>
            <person name="Razumovskaya J."/>
            <person name="Richardson P."/>
            <person name="Rinaldi C."/>
            <person name="Ritland K."/>
            <person name="Rouze P."/>
            <person name="Ryaboy D."/>
            <person name="Schmutz J."/>
            <person name="Schrader J."/>
            <person name="Segerman B."/>
            <person name="Shin H."/>
            <person name="Siddiqui A."/>
            <person name="Sterky F."/>
            <person name="Terry A."/>
            <person name="Tsai C.J."/>
            <person name="Uberbacher E."/>
            <person name="Unneberg P."/>
            <person name="Vahala J."/>
            <person name="Wall K."/>
            <person name="Wessler S."/>
            <person name="Yang G."/>
            <person name="Yin T."/>
            <person name="Douglas C."/>
            <person name="Marra M."/>
            <person name="Sandberg G."/>
            <person name="Van de Peer Y."/>
            <person name="Rokhsar D."/>
        </authorList>
    </citation>
    <scope>NUCLEOTIDE SEQUENCE [LARGE SCALE GENOMIC DNA]</scope>
    <source>
        <strain evidence="4">cv. Nisqually</strain>
    </source>
</reference>
<dbReference type="PANTHER" id="PTHR45966">
    <property type="entry name" value="GDSL-LIKE LIPASE/ACYLHYDROLASE"/>
    <property type="match status" value="1"/>
</dbReference>
<sequence length="214" mass="24299">MNGVNFASAGTGALVETHQGKVIDLKTQLRYFKEVEKLPRQKLSDEVAKTLVSSALYLFSIGSNDYFVPFITNPTALQSYNRNEYIRMVIGNLTSALKRTRTRSSGCMDEVAVLTKLHNRELSKVLKKLERQFNGFKYSNFDFYTSHSERINHPTKYGSKCGLNKFELCDNASEYLFFDGIHPADEVHNQFAKLLWSGNPDVGGPYSVKTLFEE</sequence>
<name>U7DY83_POPTR</name>
<dbReference type="GO" id="GO:0016298">
    <property type="term" value="F:lipase activity"/>
    <property type="evidence" value="ECO:0000318"/>
    <property type="project" value="GO_Central"/>
</dbReference>